<gene>
    <name evidence="1" type="ORF">POCTA_138.1.T0450215</name>
</gene>
<dbReference type="EMBL" id="CAJJDP010000045">
    <property type="protein sequence ID" value="CAD8164758.1"/>
    <property type="molecule type" value="Genomic_DNA"/>
</dbReference>
<reference evidence="1" key="1">
    <citation type="submission" date="2021-01" db="EMBL/GenBank/DDBJ databases">
        <authorList>
            <consortium name="Genoscope - CEA"/>
            <person name="William W."/>
        </authorList>
    </citation>
    <scope>NUCLEOTIDE SEQUENCE</scope>
</reference>
<evidence type="ECO:0000313" key="1">
    <source>
        <dbReference type="EMBL" id="CAD8164758.1"/>
    </source>
</evidence>
<name>A0A8S1UI96_PAROT</name>
<proteinExistence type="predicted"/>
<dbReference type="Proteomes" id="UP000683925">
    <property type="component" value="Unassembled WGS sequence"/>
</dbReference>
<dbReference type="OMA" id="YNIQLYG"/>
<protein>
    <submittedName>
        <fullName evidence="1">Uncharacterized protein</fullName>
    </submittedName>
</protein>
<accession>A0A8S1UI96</accession>
<dbReference type="AlphaFoldDB" id="A0A8S1UI96"/>
<organism evidence="1 2">
    <name type="scientific">Paramecium octaurelia</name>
    <dbReference type="NCBI Taxonomy" id="43137"/>
    <lineage>
        <taxon>Eukaryota</taxon>
        <taxon>Sar</taxon>
        <taxon>Alveolata</taxon>
        <taxon>Ciliophora</taxon>
        <taxon>Intramacronucleata</taxon>
        <taxon>Oligohymenophorea</taxon>
        <taxon>Peniculida</taxon>
        <taxon>Parameciidae</taxon>
        <taxon>Paramecium</taxon>
    </lineage>
</organism>
<sequence>MNQANLISCQVLDPQLRPLLRENNETPFQRKSLLIKFNSAKICQVVIKLNQKPRNIVATLTNLQNQSSKTNQQPVEFHYFTNENKKVIYNSSINTNQHYTCLQIKIEQDDISFYNIQLYGEESTKTKQSTLDNFILKPSQLDNDTGTFKNFTDALSSNRDPAGRQKKNVNKVALKQKQDYEEAIQNSLISAQYEQMNQKQIQESKKDGNSRYQNEEFQFQEEEDLSLEILMEKQDQQQYSHEQKKHPQVMLENLGYTDKKNNTDSKKGSQPQWNSGDQIKLHLMQKYKPGDINLAFMKMHQLMEQSSGAKRFLENVMYN</sequence>
<dbReference type="OrthoDB" id="307678at2759"/>
<evidence type="ECO:0000313" key="2">
    <source>
        <dbReference type="Proteomes" id="UP000683925"/>
    </source>
</evidence>
<keyword evidence="2" id="KW-1185">Reference proteome</keyword>
<comment type="caution">
    <text evidence="1">The sequence shown here is derived from an EMBL/GenBank/DDBJ whole genome shotgun (WGS) entry which is preliminary data.</text>
</comment>